<name>A0A9Q1JC16_SYNKA</name>
<evidence type="ECO:0008006" key="4">
    <source>
        <dbReference type="Google" id="ProtNLM"/>
    </source>
</evidence>
<gene>
    <name evidence="2" type="ORF">SKAU_G00000980</name>
</gene>
<sequence>MTMHRPGPARSELGFLSPVYSTIPGFGHTADQQELNRGGVDAVHSVGESITNASWERRCLRKHRRRPGNEGCSPKRRRLMGEVGSALWDVPGPKQWPGWAPHSGGSELDPAPGLQLGPSPTQTQPCPVPEISLGYPGTPPPPPQPCPKPEGSRMEVEAAQRRLQEIEERITLEDDDEDDDLDVEPAQNRPVLVMSQSLREGLQQGFGDILPHTVAESVSRSCMELVVWRPPEEALPRRLKDSLQKQRKQAACRQTPSTVSPQPPAAPESPAHSGLYCNPTPQASTEEEMEL</sequence>
<dbReference type="Proteomes" id="UP001152622">
    <property type="component" value="Chromosome 1"/>
</dbReference>
<dbReference type="EMBL" id="JAINUF010000001">
    <property type="protein sequence ID" value="KAJ8379320.1"/>
    <property type="molecule type" value="Genomic_DNA"/>
</dbReference>
<dbReference type="Pfam" id="PF15810">
    <property type="entry name" value="CCDC117"/>
    <property type="match status" value="1"/>
</dbReference>
<feature type="region of interest" description="Disordered" evidence="1">
    <location>
        <begin position="233"/>
        <end position="291"/>
    </location>
</feature>
<reference evidence="2" key="1">
    <citation type="journal article" date="2023" name="Science">
        <title>Genome structures resolve the early diversification of teleost fishes.</title>
        <authorList>
            <person name="Parey E."/>
            <person name="Louis A."/>
            <person name="Montfort J."/>
            <person name="Bouchez O."/>
            <person name="Roques C."/>
            <person name="Iampietro C."/>
            <person name="Lluch J."/>
            <person name="Castinel A."/>
            <person name="Donnadieu C."/>
            <person name="Desvignes T."/>
            <person name="Floi Bucao C."/>
            <person name="Jouanno E."/>
            <person name="Wen M."/>
            <person name="Mejri S."/>
            <person name="Dirks R."/>
            <person name="Jansen H."/>
            <person name="Henkel C."/>
            <person name="Chen W.J."/>
            <person name="Zahm M."/>
            <person name="Cabau C."/>
            <person name="Klopp C."/>
            <person name="Thompson A.W."/>
            <person name="Robinson-Rechavi M."/>
            <person name="Braasch I."/>
            <person name="Lecointre G."/>
            <person name="Bobe J."/>
            <person name="Postlethwait J.H."/>
            <person name="Berthelot C."/>
            <person name="Roest Crollius H."/>
            <person name="Guiguen Y."/>
        </authorList>
    </citation>
    <scope>NUCLEOTIDE SEQUENCE</scope>
    <source>
        <strain evidence="2">WJC10195</strain>
    </source>
</reference>
<evidence type="ECO:0000256" key="1">
    <source>
        <dbReference type="SAM" id="MobiDB-lite"/>
    </source>
</evidence>
<dbReference type="InterPro" id="IPR031630">
    <property type="entry name" value="CCDC117"/>
</dbReference>
<evidence type="ECO:0000313" key="3">
    <source>
        <dbReference type="Proteomes" id="UP001152622"/>
    </source>
</evidence>
<accession>A0A9Q1JC16</accession>
<dbReference type="PANTHER" id="PTHR36128:SF1">
    <property type="entry name" value="COILED-COIL DOMAIN-CONTAINING PROTEIN 117"/>
    <property type="match status" value="1"/>
</dbReference>
<protein>
    <recommendedName>
        <fullName evidence="4">Coiled-coil domain-containing protein 117</fullName>
    </recommendedName>
</protein>
<dbReference type="OrthoDB" id="9450632at2759"/>
<proteinExistence type="predicted"/>
<feature type="region of interest" description="Disordered" evidence="1">
    <location>
        <begin position="136"/>
        <end position="155"/>
    </location>
</feature>
<dbReference type="PANTHER" id="PTHR36128">
    <property type="entry name" value="COILED-COIL DOMAIN-CONTAINING PROTEIN 117"/>
    <property type="match status" value="1"/>
</dbReference>
<feature type="compositionally biased region" description="Pro residues" evidence="1">
    <location>
        <begin position="137"/>
        <end position="148"/>
    </location>
</feature>
<organism evidence="2 3">
    <name type="scientific">Synaphobranchus kaupii</name>
    <name type="common">Kaup's arrowtooth eel</name>
    <dbReference type="NCBI Taxonomy" id="118154"/>
    <lineage>
        <taxon>Eukaryota</taxon>
        <taxon>Metazoa</taxon>
        <taxon>Chordata</taxon>
        <taxon>Craniata</taxon>
        <taxon>Vertebrata</taxon>
        <taxon>Euteleostomi</taxon>
        <taxon>Actinopterygii</taxon>
        <taxon>Neopterygii</taxon>
        <taxon>Teleostei</taxon>
        <taxon>Anguilliformes</taxon>
        <taxon>Synaphobranchidae</taxon>
        <taxon>Synaphobranchus</taxon>
    </lineage>
</organism>
<keyword evidence="3" id="KW-1185">Reference proteome</keyword>
<feature type="compositionally biased region" description="Basic and acidic residues" evidence="1">
    <location>
        <begin position="233"/>
        <end position="244"/>
    </location>
</feature>
<dbReference type="AlphaFoldDB" id="A0A9Q1JC16"/>
<evidence type="ECO:0000313" key="2">
    <source>
        <dbReference type="EMBL" id="KAJ8379320.1"/>
    </source>
</evidence>
<comment type="caution">
    <text evidence="2">The sequence shown here is derived from an EMBL/GenBank/DDBJ whole genome shotgun (WGS) entry which is preliminary data.</text>
</comment>
<feature type="region of interest" description="Disordered" evidence="1">
    <location>
        <begin position="88"/>
        <end position="124"/>
    </location>
</feature>